<dbReference type="Proteomes" id="UP000605970">
    <property type="component" value="Unassembled WGS sequence"/>
</dbReference>
<protein>
    <submittedName>
        <fullName evidence="1">Uncharacterized protein</fullName>
    </submittedName>
</protein>
<gene>
    <name evidence="1" type="ORF">Mgra_00005260</name>
</gene>
<dbReference type="OrthoDB" id="428974at2759"/>
<sequence length="89" mass="10460">SIFESEILPLESQNKFRKLNADGAWNITFIHQFMLIFNLENNNPVLVEPENLPIYPKNISQFYFIKENNKKVSRKRRIVLRTVAAVVVL</sequence>
<reference evidence="1" key="1">
    <citation type="journal article" date="2020" name="Ecol. Evol.">
        <title>Genome structure and content of the rice root-knot nematode (Meloidogyne graminicola).</title>
        <authorList>
            <person name="Phan N.T."/>
            <person name="Danchin E.G.J."/>
            <person name="Klopp C."/>
            <person name="Perfus-Barbeoch L."/>
            <person name="Kozlowski D.K."/>
            <person name="Koutsovoulos G.D."/>
            <person name="Lopez-Roques C."/>
            <person name="Bouchez O."/>
            <person name="Zahm M."/>
            <person name="Besnard G."/>
            <person name="Bellafiore S."/>
        </authorList>
    </citation>
    <scope>NUCLEOTIDE SEQUENCE</scope>
    <source>
        <strain evidence="1">VN-18</strain>
    </source>
</reference>
<proteinExistence type="predicted"/>
<dbReference type="EMBL" id="JABEBT010000044">
    <property type="protein sequence ID" value="KAF7635291.1"/>
    <property type="molecule type" value="Genomic_DNA"/>
</dbReference>
<name>A0A8S9ZPV5_9BILA</name>
<comment type="caution">
    <text evidence="1">The sequence shown here is derived from an EMBL/GenBank/DDBJ whole genome shotgun (WGS) entry which is preliminary data.</text>
</comment>
<accession>A0A8S9ZPV5</accession>
<feature type="non-terminal residue" evidence="1">
    <location>
        <position position="1"/>
    </location>
</feature>
<evidence type="ECO:0000313" key="1">
    <source>
        <dbReference type="EMBL" id="KAF7635291.1"/>
    </source>
</evidence>
<keyword evidence="2" id="KW-1185">Reference proteome</keyword>
<feature type="non-terminal residue" evidence="1">
    <location>
        <position position="89"/>
    </location>
</feature>
<dbReference type="AlphaFoldDB" id="A0A8S9ZPV5"/>
<organism evidence="1 2">
    <name type="scientific">Meloidogyne graminicola</name>
    <dbReference type="NCBI Taxonomy" id="189291"/>
    <lineage>
        <taxon>Eukaryota</taxon>
        <taxon>Metazoa</taxon>
        <taxon>Ecdysozoa</taxon>
        <taxon>Nematoda</taxon>
        <taxon>Chromadorea</taxon>
        <taxon>Rhabditida</taxon>
        <taxon>Tylenchina</taxon>
        <taxon>Tylenchomorpha</taxon>
        <taxon>Tylenchoidea</taxon>
        <taxon>Meloidogynidae</taxon>
        <taxon>Meloidogyninae</taxon>
        <taxon>Meloidogyne</taxon>
    </lineage>
</organism>
<evidence type="ECO:0000313" key="2">
    <source>
        <dbReference type="Proteomes" id="UP000605970"/>
    </source>
</evidence>